<accession>A0ABM1JU35</accession>
<evidence type="ECO:0000256" key="1">
    <source>
        <dbReference type="ARBA" id="ARBA00004141"/>
    </source>
</evidence>
<keyword evidence="6" id="KW-1185">Reference proteome</keyword>
<evidence type="ECO:0000313" key="7">
    <source>
        <dbReference type="RefSeq" id="XP_015264972.1"/>
    </source>
</evidence>
<comment type="pathway">
    <text evidence="5">Glycolipid biosynthesis; glycosylphosphatidylinositol-anchor biosynthesis.</text>
</comment>
<feature type="transmembrane region" description="Helical" evidence="5">
    <location>
        <begin position="471"/>
        <end position="493"/>
    </location>
</feature>
<evidence type="ECO:0000256" key="4">
    <source>
        <dbReference type="ARBA" id="ARBA00023136"/>
    </source>
</evidence>
<feature type="transmembrane region" description="Helical" evidence="5">
    <location>
        <begin position="58"/>
        <end position="77"/>
    </location>
</feature>
<comment type="function">
    <text evidence="5">A acetyltransferase, which acetylates the inositol ring of phosphatidylinositol during biosynthesis of GPI-anchor.</text>
</comment>
<feature type="transmembrane region" description="Helical" evidence="5">
    <location>
        <begin position="305"/>
        <end position="327"/>
    </location>
</feature>
<feature type="transmembrane region" description="Helical" evidence="5">
    <location>
        <begin position="448"/>
        <end position="465"/>
    </location>
</feature>
<proteinExistence type="inferred from homology"/>
<dbReference type="RefSeq" id="XP_015264972.1">
    <property type="nucleotide sequence ID" value="XM_015409486.1"/>
</dbReference>
<dbReference type="PANTHER" id="PTHR20661">
    <property type="entry name" value="PHOSPHATIDYLINOSITOL-GLYCAN BIOSYNTHESIS CLASS W PROTEIN"/>
    <property type="match status" value="1"/>
</dbReference>
<name>A0ABM1JU35_GEKJA</name>
<evidence type="ECO:0000256" key="2">
    <source>
        <dbReference type="ARBA" id="ARBA00022692"/>
    </source>
</evidence>
<comment type="subcellular location">
    <subcellularLocation>
        <location evidence="5">Endoplasmic reticulum membrane</location>
        <topology evidence="5">Multi-pass membrane protein</topology>
    </subcellularLocation>
    <subcellularLocation>
        <location evidence="1">Membrane</location>
        <topology evidence="1">Multi-pass membrane protein</topology>
    </subcellularLocation>
</comment>
<feature type="transmembrane region" description="Helical" evidence="5">
    <location>
        <begin position="373"/>
        <end position="398"/>
    </location>
</feature>
<keyword evidence="4 5" id="KW-0472">Membrane</keyword>
<dbReference type="Pfam" id="PF06423">
    <property type="entry name" value="GWT1"/>
    <property type="match status" value="1"/>
</dbReference>
<feature type="transmembrane region" description="Helical" evidence="5">
    <location>
        <begin position="197"/>
        <end position="218"/>
    </location>
</feature>
<dbReference type="GeneID" id="107108932"/>
<organism evidence="6 7">
    <name type="scientific">Gekko japonicus</name>
    <name type="common">Schlegel's Japanese gecko</name>
    <dbReference type="NCBI Taxonomy" id="146911"/>
    <lineage>
        <taxon>Eukaryota</taxon>
        <taxon>Metazoa</taxon>
        <taxon>Chordata</taxon>
        <taxon>Craniata</taxon>
        <taxon>Vertebrata</taxon>
        <taxon>Euteleostomi</taxon>
        <taxon>Lepidosauria</taxon>
        <taxon>Squamata</taxon>
        <taxon>Bifurcata</taxon>
        <taxon>Gekkota</taxon>
        <taxon>Gekkonidae</taxon>
        <taxon>Gekkoninae</taxon>
        <taxon>Gekko</taxon>
    </lineage>
</organism>
<dbReference type="InterPro" id="IPR009447">
    <property type="entry name" value="PIGW/GWT1"/>
</dbReference>
<comment type="similarity">
    <text evidence="5">Belongs to the PIGW family.</text>
</comment>
<dbReference type="PIRSF" id="PIRSF017321">
    <property type="entry name" value="GWT1"/>
    <property type="match status" value="1"/>
</dbReference>
<feature type="transmembrane region" description="Helical" evidence="5">
    <location>
        <begin position="263"/>
        <end position="285"/>
    </location>
</feature>
<keyword evidence="5" id="KW-0256">Endoplasmic reticulum</keyword>
<keyword evidence="3 5" id="KW-1133">Transmembrane helix</keyword>
<sequence length="503" mass="56595">MSQKLLKEEFISNLNGTTLLEISIGLTLAPLCLLSRGLLLVLYFLHHGRPLNSKSAHFFLDFSVLVVPPVFCCTVLAPILPWVIFSIMAFCAGLLYYIYCRRTTHTKVPLQQILSDFLSAELEPKYVPSITVFRVYVNVLTSISILAVDFPQYPRRYAKTETYGTGVMDFGVGSFVFGNAVVCPEVRMKSGVAQSKFYLARQFFAVWPLLLLGFGRLMSVKAVEYHEHVSEYGAHWNFFFTLAIVRMAASLILTLFPVHKAWITAITLAVVYECFLTFTPLKMFILHGSDGRGSRAGFLNANREGVFSIIGYLAIYMASVQVGLYLLKKRGSVREWVGVIYSFVWAILILFLFLCAIQTYIETVSRRMANLSFCVWVVAHGLSLFGLFLAADLILVFAKLLVDGATVPCSWNFAQSSVTNKKHDLEPQKGPMLPQSVCMVSAVNKNQLLYFLLANVLTGLVNVMVDTIHSNAIFAMFVLHVYMLTNCLVMYILQAKNIILKWW</sequence>
<dbReference type="EC" id="2.3.-.-" evidence="5"/>
<gene>
    <name evidence="7" type="primary">PIGW</name>
</gene>
<dbReference type="Proteomes" id="UP000694871">
    <property type="component" value="Unplaced"/>
</dbReference>
<keyword evidence="5" id="KW-0012">Acyltransferase</keyword>
<feature type="transmembrane region" description="Helical" evidence="5">
    <location>
        <begin position="83"/>
        <end position="100"/>
    </location>
</feature>
<evidence type="ECO:0000256" key="5">
    <source>
        <dbReference type="RuleBase" id="RU280819"/>
    </source>
</evidence>
<feature type="transmembrane region" description="Helical" evidence="5">
    <location>
        <begin position="339"/>
        <end position="361"/>
    </location>
</feature>
<protein>
    <recommendedName>
        <fullName evidence="5">Phosphatidylinositol-glycan biosynthesis class W protein</fullName>
        <ecNumber evidence="5">2.3.-.-</ecNumber>
    </recommendedName>
</protein>
<feature type="transmembrane region" description="Helical" evidence="5">
    <location>
        <begin position="238"/>
        <end position="256"/>
    </location>
</feature>
<keyword evidence="5" id="KW-0808">Transferase</keyword>
<reference evidence="7" key="1">
    <citation type="submission" date="2025-08" db="UniProtKB">
        <authorList>
            <consortium name="RefSeq"/>
        </authorList>
    </citation>
    <scope>IDENTIFICATION</scope>
</reference>
<keyword evidence="5" id="KW-0337">GPI-anchor biosynthesis</keyword>
<keyword evidence="2 5" id="KW-0812">Transmembrane</keyword>
<evidence type="ECO:0000313" key="6">
    <source>
        <dbReference type="Proteomes" id="UP000694871"/>
    </source>
</evidence>
<feature type="transmembrane region" description="Helical" evidence="5">
    <location>
        <begin position="22"/>
        <end position="46"/>
    </location>
</feature>
<evidence type="ECO:0000256" key="3">
    <source>
        <dbReference type="ARBA" id="ARBA00022989"/>
    </source>
</evidence>
<dbReference type="PANTHER" id="PTHR20661:SF0">
    <property type="entry name" value="PHOSPHATIDYLINOSITOL-GLYCAN BIOSYNTHESIS CLASS W PROTEIN"/>
    <property type="match status" value="1"/>
</dbReference>